<dbReference type="InterPro" id="IPR009057">
    <property type="entry name" value="Homeodomain-like_sf"/>
</dbReference>
<evidence type="ECO:0000256" key="1">
    <source>
        <dbReference type="ARBA" id="ARBA00023015"/>
    </source>
</evidence>
<dbReference type="GO" id="GO:0003700">
    <property type="term" value="F:DNA-binding transcription factor activity"/>
    <property type="evidence" value="ECO:0007669"/>
    <property type="project" value="InterPro"/>
</dbReference>
<reference evidence="6 7" key="1">
    <citation type="submission" date="2015-09" db="EMBL/GenBank/DDBJ databases">
        <authorList>
            <consortium name="Swine Surveillance"/>
        </authorList>
    </citation>
    <scope>NUCLEOTIDE SEQUENCE [LARGE SCALE GENOMIC DNA]</scope>
    <source>
        <strain evidence="6 7">CECT 8383</strain>
    </source>
</reference>
<dbReference type="SMART" id="SM00342">
    <property type="entry name" value="HTH_ARAC"/>
    <property type="match status" value="1"/>
</dbReference>
<name>A0A0P1GR50_9RHOB</name>
<organism evidence="6 7">
    <name type="scientific">Thalassovita mediterranea</name>
    <dbReference type="NCBI Taxonomy" id="340021"/>
    <lineage>
        <taxon>Bacteria</taxon>
        <taxon>Pseudomonadati</taxon>
        <taxon>Pseudomonadota</taxon>
        <taxon>Alphaproteobacteria</taxon>
        <taxon>Rhodobacterales</taxon>
        <taxon>Roseobacteraceae</taxon>
        <taxon>Thalassovita</taxon>
    </lineage>
</organism>
<gene>
    <name evidence="6" type="primary">araC</name>
    <name evidence="6" type="ORF">TM5383_02182</name>
</gene>
<evidence type="ECO:0000256" key="3">
    <source>
        <dbReference type="ARBA" id="ARBA00023159"/>
    </source>
</evidence>
<keyword evidence="1" id="KW-0805">Transcription regulation</keyword>
<dbReference type="PANTHER" id="PTHR46796">
    <property type="entry name" value="HTH-TYPE TRANSCRIPTIONAL ACTIVATOR RHAS-RELATED"/>
    <property type="match status" value="1"/>
</dbReference>
<dbReference type="Pfam" id="PF12833">
    <property type="entry name" value="HTH_18"/>
    <property type="match status" value="1"/>
</dbReference>
<dbReference type="EMBL" id="CYSF01000009">
    <property type="protein sequence ID" value="CUH84961.1"/>
    <property type="molecule type" value="Genomic_DNA"/>
</dbReference>
<evidence type="ECO:0000256" key="2">
    <source>
        <dbReference type="ARBA" id="ARBA00023125"/>
    </source>
</evidence>
<dbReference type="InterPro" id="IPR037923">
    <property type="entry name" value="HTH-like"/>
</dbReference>
<dbReference type="RefSeq" id="WP_076399959.1">
    <property type="nucleotide sequence ID" value="NZ_CYSF01000009.1"/>
</dbReference>
<keyword evidence="2" id="KW-0238">DNA-binding</keyword>
<sequence>MQPRTHPQTAPQPPRSALGVWLRPLAQFERGEDWRLTTLHDRKDYLVIWLTKGQGRVILAGQRRGIATHTALMIPPDTLFSMDLMRNSGAQVLTVPADLAVDLALPHRPHLLRLREGQDQAEMTHRLDAIHREQASPLPHASDALKAHIALLSVALRRYLDATDPAPRPSASVRLSEAYCALITQHYASGMGVSEYARMLGVTTPHLTRSCKQAAGLTAAAILSDRALYAARDLIERSDMPISTIAAELQFGTAAYFSRFVTKHTGHAPSSLRKRATHKFT</sequence>
<keyword evidence="3" id="KW-0010">Activator</keyword>
<evidence type="ECO:0000313" key="7">
    <source>
        <dbReference type="Proteomes" id="UP000051681"/>
    </source>
</evidence>
<dbReference type="OrthoDB" id="9814125at2"/>
<evidence type="ECO:0000256" key="4">
    <source>
        <dbReference type="ARBA" id="ARBA00023163"/>
    </source>
</evidence>
<keyword evidence="4" id="KW-0804">Transcription</keyword>
<dbReference type="SUPFAM" id="SSF46689">
    <property type="entry name" value="Homeodomain-like"/>
    <property type="match status" value="1"/>
</dbReference>
<accession>A0A0P1GR50</accession>
<dbReference type="Proteomes" id="UP000051681">
    <property type="component" value="Unassembled WGS sequence"/>
</dbReference>
<dbReference type="AlphaFoldDB" id="A0A0P1GR50"/>
<proteinExistence type="predicted"/>
<protein>
    <submittedName>
        <fullName evidence="6">Arabinose operon regulatory protein</fullName>
    </submittedName>
</protein>
<dbReference type="InterPro" id="IPR050204">
    <property type="entry name" value="AraC_XylS_family_regulators"/>
</dbReference>
<dbReference type="Gene3D" id="1.10.10.60">
    <property type="entry name" value="Homeodomain-like"/>
    <property type="match status" value="1"/>
</dbReference>
<dbReference type="PROSITE" id="PS01124">
    <property type="entry name" value="HTH_ARAC_FAMILY_2"/>
    <property type="match status" value="1"/>
</dbReference>
<dbReference type="GO" id="GO:0043565">
    <property type="term" value="F:sequence-specific DNA binding"/>
    <property type="evidence" value="ECO:0007669"/>
    <property type="project" value="InterPro"/>
</dbReference>
<evidence type="ECO:0000313" key="6">
    <source>
        <dbReference type="EMBL" id="CUH84961.1"/>
    </source>
</evidence>
<keyword evidence="7" id="KW-1185">Reference proteome</keyword>
<dbReference type="PROSITE" id="PS00041">
    <property type="entry name" value="HTH_ARAC_FAMILY_1"/>
    <property type="match status" value="1"/>
</dbReference>
<feature type="domain" description="HTH araC/xylS-type" evidence="5">
    <location>
        <begin position="177"/>
        <end position="275"/>
    </location>
</feature>
<evidence type="ECO:0000259" key="5">
    <source>
        <dbReference type="PROSITE" id="PS01124"/>
    </source>
</evidence>
<dbReference type="SUPFAM" id="SSF51215">
    <property type="entry name" value="Regulatory protein AraC"/>
    <property type="match status" value="1"/>
</dbReference>
<dbReference type="InterPro" id="IPR018062">
    <property type="entry name" value="HTH_AraC-typ_CS"/>
</dbReference>
<dbReference type="InterPro" id="IPR018060">
    <property type="entry name" value="HTH_AraC"/>
</dbReference>
<dbReference type="STRING" id="340021.TM5383_02182"/>